<dbReference type="RefSeq" id="XP_053024103.1">
    <property type="nucleotide sequence ID" value="XM_053172909.1"/>
</dbReference>
<evidence type="ECO:0000313" key="1">
    <source>
        <dbReference type="EMBL" id="WAQ88548.1"/>
    </source>
</evidence>
<dbReference type="EMBL" id="CP110429">
    <property type="protein sequence ID" value="WAQ88548.1"/>
    <property type="molecule type" value="Genomic_DNA"/>
</dbReference>
<keyword evidence="2" id="KW-1185">Reference proteome</keyword>
<evidence type="ECO:0000313" key="2">
    <source>
        <dbReference type="Proteomes" id="UP001164743"/>
    </source>
</evidence>
<accession>A0ABY7CUG0</accession>
<organism evidence="1 2">
    <name type="scientific">Puccinia triticina</name>
    <dbReference type="NCBI Taxonomy" id="208348"/>
    <lineage>
        <taxon>Eukaryota</taxon>
        <taxon>Fungi</taxon>
        <taxon>Dikarya</taxon>
        <taxon>Basidiomycota</taxon>
        <taxon>Pucciniomycotina</taxon>
        <taxon>Pucciniomycetes</taxon>
        <taxon>Pucciniales</taxon>
        <taxon>Pucciniaceae</taxon>
        <taxon>Puccinia</taxon>
    </lineage>
</organism>
<sequence>MLPHQDFGFLYGARWPNHWRAAPQQSTLKTSAINTSSLHLKKIAFKTLNFKKSAFKTSTVKISTFKISAVRTCTLTTSTLKTFTLKMSTLNFIPSTPKLETSALRAGTLTFKKSAYNRLNLCAKC</sequence>
<protein>
    <submittedName>
        <fullName evidence="1">Uncharacterized protein</fullName>
    </submittedName>
</protein>
<name>A0ABY7CUG0_9BASI</name>
<proteinExistence type="predicted"/>
<dbReference type="GeneID" id="77813804"/>
<dbReference type="Proteomes" id="UP001164743">
    <property type="component" value="Chromosome 9A"/>
</dbReference>
<gene>
    <name evidence="1" type="ORF">PtA15_9A675</name>
</gene>
<reference evidence="1" key="1">
    <citation type="submission" date="2022-10" db="EMBL/GenBank/DDBJ databases">
        <title>Puccinia triticina Genome sequencing and assembly.</title>
        <authorList>
            <person name="Li C."/>
        </authorList>
    </citation>
    <scope>NUCLEOTIDE SEQUENCE</scope>
    <source>
        <strain evidence="1">Pt15</strain>
    </source>
</reference>